<dbReference type="EMBL" id="SCEB01001051">
    <property type="protein sequence ID" value="RXM97509.1"/>
    <property type="molecule type" value="Genomic_DNA"/>
</dbReference>
<gene>
    <name evidence="1" type="ORF">EOD39_14318</name>
</gene>
<accession>A0A662YLX9</accession>
<sequence>MPVNIHYGVKKVFHLKGHHAVLFLGTATDNSPKASEQLAAWIHWGLKYPDQRCPCAIRTFDHVAKKTAQTQNSKTSSTISSVPTSNFCTFRHHFRDVQKITFIEYATKNTGIENADVTLFRKNTGIENADVTLFRKNTGIENADVTLFRKNIGKENFHDLESLQVTKKFKDHYCHLGQKKCKYNYSRK</sequence>
<evidence type="ECO:0000313" key="2">
    <source>
        <dbReference type="Proteomes" id="UP000289886"/>
    </source>
</evidence>
<evidence type="ECO:0000313" key="1">
    <source>
        <dbReference type="EMBL" id="RXM97509.1"/>
    </source>
</evidence>
<comment type="caution">
    <text evidence="1">The sequence shown here is derived from an EMBL/GenBank/DDBJ whole genome shotgun (WGS) entry which is preliminary data.</text>
</comment>
<name>A0A662YLX9_ACIRT</name>
<keyword evidence="2" id="KW-1185">Reference proteome</keyword>
<proteinExistence type="predicted"/>
<reference evidence="1 2" key="1">
    <citation type="submission" date="2019-01" db="EMBL/GenBank/DDBJ databases">
        <title>Draft Genome and Complete Hox-Cluster Characterization of the Sterlet Sturgeon (Acipenser ruthenus).</title>
        <authorList>
            <person name="Wei Q."/>
        </authorList>
    </citation>
    <scope>NUCLEOTIDE SEQUENCE [LARGE SCALE GENOMIC DNA]</scope>
    <source>
        <strain evidence="1">WHYD16114868_AA</strain>
        <tissue evidence="1">Blood</tissue>
    </source>
</reference>
<dbReference type="Proteomes" id="UP000289886">
    <property type="component" value="Unassembled WGS sequence"/>
</dbReference>
<protein>
    <submittedName>
        <fullName evidence="1">Uncharacterized protein</fullName>
    </submittedName>
</protein>
<organism evidence="1 2">
    <name type="scientific">Acipenser ruthenus</name>
    <name type="common">Sterlet sturgeon</name>
    <dbReference type="NCBI Taxonomy" id="7906"/>
    <lineage>
        <taxon>Eukaryota</taxon>
        <taxon>Metazoa</taxon>
        <taxon>Chordata</taxon>
        <taxon>Craniata</taxon>
        <taxon>Vertebrata</taxon>
        <taxon>Euteleostomi</taxon>
        <taxon>Actinopterygii</taxon>
        <taxon>Chondrostei</taxon>
        <taxon>Acipenseriformes</taxon>
        <taxon>Acipenseridae</taxon>
        <taxon>Acipenser</taxon>
    </lineage>
</organism>
<dbReference type="AlphaFoldDB" id="A0A662YLX9"/>